<evidence type="ECO:0000313" key="2">
    <source>
        <dbReference type="Proteomes" id="UP000246464"/>
    </source>
</evidence>
<proteinExistence type="predicted"/>
<dbReference type="Proteomes" id="UP000246464">
    <property type="component" value="Chromosome 20"/>
</dbReference>
<gene>
    <name evidence="1" type="ORF">SMAX5B_000573</name>
</gene>
<sequence>MDQRQTALLLNSPRPYLDNRLLEEANCAQLMHNKQMELDASLQGGVCNPFSQPLSLIRAVAAVLLHRTRNMFIVWLRVSDLPEGGGRNELMSFCSATSEALMGTVAVTTR</sequence>
<reference evidence="1 2" key="1">
    <citation type="submission" date="2017-12" db="EMBL/GenBank/DDBJ databases">
        <title>Integrating genomic resources of turbot (Scophthalmus maximus) in depth evaluation of genetic and physical mapping variation across individuals.</title>
        <authorList>
            <person name="Martinez P."/>
        </authorList>
    </citation>
    <scope>NUCLEOTIDE SEQUENCE [LARGE SCALE GENOMIC DNA]</scope>
</reference>
<organism evidence="1 2">
    <name type="scientific">Scophthalmus maximus</name>
    <name type="common">Turbot</name>
    <name type="synonym">Psetta maxima</name>
    <dbReference type="NCBI Taxonomy" id="52904"/>
    <lineage>
        <taxon>Eukaryota</taxon>
        <taxon>Metazoa</taxon>
        <taxon>Chordata</taxon>
        <taxon>Craniata</taxon>
        <taxon>Vertebrata</taxon>
        <taxon>Euteleostomi</taxon>
        <taxon>Actinopterygii</taxon>
        <taxon>Neopterygii</taxon>
        <taxon>Teleostei</taxon>
        <taxon>Neoteleostei</taxon>
        <taxon>Acanthomorphata</taxon>
        <taxon>Carangaria</taxon>
        <taxon>Pleuronectiformes</taxon>
        <taxon>Pleuronectoidei</taxon>
        <taxon>Scophthalmidae</taxon>
        <taxon>Scophthalmus</taxon>
    </lineage>
</organism>
<evidence type="ECO:0000313" key="1">
    <source>
        <dbReference type="EMBL" id="AWP19541.1"/>
    </source>
</evidence>
<keyword evidence="2" id="KW-1185">Reference proteome</keyword>
<accession>A0A2U9CSH2</accession>
<dbReference type="EMBL" id="CP026262">
    <property type="protein sequence ID" value="AWP19541.1"/>
    <property type="molecule type" value="Genomic_DNA"/>
</dbReference>
<name>A0A2U9CSH2_SCOMX</name>
<protein>
    <submittedName>
        <fullName evidence="1">Uncharacterized protein</fullName>
    </submittedName>
</protein>
<dbReference type="AlphaFoldDB" id="A0A2U9CSH2"/>